<dbReference type="EMBL" id="QLYX01000022">
    <property type="protein sequence ID" value="RAY11059.1"/>
    <property type="molecule type" value="Genomic_DNA"/>
</dbReference>
<dbReference type="OrthoDB" id="257464at2"/>
<keyword evidence="3" id="KW-1185">Reference proteome</keyword>
<organism evidence="2 3">
    <name type="scientific">Actinomadura craniellae</name>
    <dbReference type="NCBI Taxonomy" id="2231787"/>
    <lineage>
        <taxon>Bacteria</taxon>
        <taxon>Bacillati</taxon>
        <taxon>Actinomycetota</taxon>
        <taxon>Actinomycetes</taxon>
        <taxon>Streptosporangiales</taxon>
        <taxon>Thermomonosporaceae</taxon>
        <taxon>Actinomadura</taxon>
    </lineage>
</organism>
<evidence type="ECO:0000313" key="2">
    <source>
        <dbReference type="EMBL" id="RAY11059.1"/>
    </source>
</evidence>
<dbReference type="AlphaFoldDB" id="A0A365GW63"/>
<evidence type="ECO:0000313" key="3">
    <source>
        <dbReference type="Proteomes" id="UP000251891"/>
    </source>
</evidence>
<dbReference type="Proteomes" id="UP000251891">
    <property type="component" value="Unassembled WGS sequence"/>
</dbReference>
<gene>
    <name evidence="2" type="ORF">DPM19_32675</name>
</gene>
<reference evidence="2 3" key="1">
    <citation type="submission" date="2018-06" db="EMBL/GenBank/DDBJ databases">
        <title>Actinomadura craniellae sp. nov. isolated from marine sponge Craniella sp.</title>
        <authorList>
            <person name="Li L."/>
            <person name="Xu Q.H."/>
            <person name="Lin H.W."/>
            <person name="Lu Y.H."/>
        </authorList>
    </citation>
    <scope>NUCLEOTIDE SEQUENCE [LARGE SCALE GENOMIC DNA]</scope>
    <source>
        <strain evidence="2 3">LHW63021</strain>
    </source>
</reference>
<sequence length="348" mass="37505">MAHPHEERESPLSAEEIVQIQRTADPALRNLRITHAYHLLAVGMAGVLGGRDATWGLFGTWASRTAGRFIRGELGLGGIRPLPGPLPAWAGRWLLHTVAPHVGANVAEGNRLVFAELGPLFHTTITAYAEETDRERALARVLETLTPGPIETGGQDLLIAGMRSYHRALSAPGPAARAQAVLLANLQISLHEQTRLQEAIAGSLAPPLRAPFTPAPVKALAARVWSRFATGLLMDLNMPAADFTTSRVLIPLRLGRDVGGAHGSTDYPADLAELDDVELKALLYDLDRTPDSLLGSAATDWTVLAERLNYLADLFRLWQQDPCLHQPPFTPEQSAAIRSGHIPGGPPL</sequence>
<feature type="region of interest" description="Disordered" evidence="1">
    <location>
        <begin position="328"/>
        <end position="348"/>
    </location>
</feature>
<evidence type="ECO:0000256" key="1">
    <source>
        <dbReference type="SAM" id="MobiDB-lite"/>
    </source>
</evidence>
<accession>A0A365GW63</accession>
<protein>
    <submittedName>
        <fullName evidence="2">Uncharacterized protein</fullName>
    </submittedName>
</protein>
<comment type="caution">
    <text evidence="2">The sequence shown here is derived from an EMBL/GenBank/DDBJ whole genome shotgun (WGS) entry which is preliminary data.</text>
</comment>
<name>A0A365GW63_9ACTN</name>
<dbReference type="RefSeq" id="WP_111871959.1">
    <property type="nucleotide sequence ID" value="NZ_QLYX01000022.1"/>
</dbReference>
<proteinExistence type="predicted"/>